<sequence length="70" mass="7499">MHYAAFLRYLMARGAGKDAAPQHNFTPPAQPANFIDGMRSGRYARAYGSGNIAGSQMNPGETFYAAADSL</sequence>
<evidence type="ECO:0000313" key="1">
    <source>
        <dbReference type="EMBL" id="GGC83463.1"/>
    </source>
</evidence>
<protein>
    <submittedName>
        <fullName evidence="1">Uncharacterized protein</fullName>
    </submittedName>
</protein>
<name>A0A916XMT2_9BURK</name>
<dbReference type="AlphaFoldDB" id="A0A916XMT2"/>
<dbReference type="Proteomes" id="UP000637423">
    <property type="component" value="Unassembled WGS sequence"/>
</dbReference>
<comment type="caution">
    <text evidence="1">The sequence shown here is derived from an EMBL/GenBank/DDBJ whole genome shotgun (WGS) entry which is preliminary data.</text>
</comment>
<evidence type="ECO:0000313" key="2">
    <source>
        <dbReference type="Proteomes" id="UP000637423"/>
    </source>
</evidence>
<accession>A0A916XMT2</accession>
<dbReference type="EMBL" id="BMED01000003">
    <property type="protein sequence ID" value="GGC83463.1"/>
    <property type="molecule type" value="Genomic_DNA"/>
</dbReference>
<reference evidence="1" key="2">
    <citation type="submission" date="2020-09" db="EMBL/GenBank/DDBJ databases">
        <authorList>
            <person name="Sun Q."/>
            <person name="Zhou Y."/>
        </authorList>
    </citation>
    <scope>NUCLEOTIDE SEQUENCE</scope>
    <source>
        <strain evidence="1">CGMCC 1.10998</strain>
    </source>
</reference>
<organism evidence="1 2">
    <name type="scientific">Undibacterium terreum</name>
    <dbReference type="NCBI Taxonomy" id="1224302"/>
    <lineage>
        <taxon>Bacteria</taxon>
        <taxon>Pseudomonadati</taxon>
        <taxon>Pseudomonadota</taxon>
        <taxon>Betaproteobacteria</taxon>
        <taxon>Burkholderiales</taxon>
        <taxon>Oxalobacteraceae</taxon>
        <taxon>Undibacterium</taxon>
    </lineage>
</organism>
<proteinExistence type="predicted"/>
<reference evidence="1" key="1">
    <citation type="journal article" date="2014" name="Int. J. Syst. Evol. Microbiol.">
        <title>Complete genome sequence of Corynebacterium casei LMG S-19264T (=DSM 44701T), isolated from a smear-ripened cheese.</title>
        <authorList>
            <consortium name="US DOE Joint Genome Institute (JGI-PGF)"/>
            <person name="Walter F."/>
            <person name="Albersmeier A."/>
            <person name="Kalinowski J."/>
            <person name="Ruckert C."/>
        </authorList>
    </citation>
    <scope>NUCLEOTIDE SEQUENCE</scope>
    <source>
        <strain evidence="1">CGMCC 1.10998</strain>
    </source>
</reference>
<gene>
    <name evidence="1" type="ORF">GCM10011396_33590</name>
</gene>
<keyword evidence="2" id="KW-1185">Reference proteome</keyword>